<evidence type="ECO:0000313" key="1">
    <source>
        <dbReference type="EMBL" id="PVV01563.1"/>
    </source>
</evidence>
<accession>A0A2T9ZAD4</accession>
<dbReference type="GO" id="GO:0003676">
    <property type="term" value="F:nucleic acid binding"/>
    <property type="evidence" value="ECO:0007669"/>
    <property type="project" value="InterPro"/>
</dbReference>
<protein>
    <submittedName>
        <fullName evidence="1">Uncharacterized protein</fullName>
    </submittedName>
</protein>
<dbReference type="STRING" id="133381.A0A2T9ZAD4"/>
<name>A0A2T9ZAD4_9FUNG</name>
<proteinExistence type="predicted"/>
<organism evidence="1 2">
    <name type="scientific">Smittium megazygosporum</name>
    <dbReference type="NCBI Taxonomy" id="133381"/>
    <lineage>
        <taxon>Eukaryota</taxon>
        <taxon>Fungi</taxon>
        <taxon>Fungi incertae sedis</taxon>
        <taxon>Zoopagomycota</taxon>
        <taxon>Kickxellomycotina</taxon>
        <taxon>Harpellomycetes</taxon>
        <taxon>Harpellales</taxon>
        <taxon>Legeriomycetaceae</taxon>
        <taxon>Smittium</taxon>
    </lineage>
</organism>
<dbReference type="AlphaFoldDB" id="A0A2T9ZAD4"/>
<dbReference type="Gene3D" id="3.30.420.10">
    <property type="entry name" value="Ribonuclease H-like superfamily/Ribonuclease H"/>
    <property type="match status" value="1"/>
</dbReference>
<dbReference type="PANTHER" id="PTHR37984:SF5">
    <property type="entry name" value="PROTEIN NYNRIN-LIKE"/>
    <property type="match status" value="1"/>
</dbReference>
<dbReference type="InterPro" id="IPR050951">
    <property type="entry name" value="Retrovirus_Pol_polyprotein"/>
</dbReference>
<sequence>MDDSSSDECLIEKIVKEYENILASSYNELTTTTVFEHQIDTGDHEAFGRLARWTLFLGEYNYTIKHRQGSKNPADQLSRAPVEVEKNNITNGENERALFAMDIIKYQTVANFLQTNTYPETFNEDQRNIASKKINFIVTVIIQQKYTGPNIFEDIKYVVNFFDLCQHYKGGKIKKNKMVPIVSTKTFAIVGTDAIGPINPPSEGPGFVSAEAIEFYKTMGINHKPTTAYHKKNWDKYLWKALVSLRTLTHRVTECSPSELLFGYQMNSHKLEKYRDTILDFEEACMERIKFAKENLPEIRQLTVDKIIDNKRYEKNRYDARITASSFKINDKVLKSVENPQSKFDAM</sequence>
<dbReference type="OrthoDB" id="5592268at2759"/>
<dbReference type="PANTHER" id="PTHR37984">
    <property type="entry name" value="PROTEIN CBG26694"/>
    <property type="match status" value="1"/>
</dbReference>
<dbReference type="Proteomes" id="UP000245609">
    <property type="component" value="Unassembled WGS sequence"/>
</dbReference>
<keyword evidence="2" id="KW-1185">Reference proteome</keyword>
<comment type="caution">
    <text evidence="1">The sequence shown here is derived from an EMBL/GenBank/DDBJ whole genome shotgun (WGS) entry which is preliminary data.</text>
</comment>
<gene>
    <name evidence="1" type="ORF">BB560_004014</name>
</gene>
<dbReference type="InterPro" id="IPR036397">
    <property type="entry name" value="RNaseH_sf"/>
</dbReference>
<reference evidence="1 2" key="1">
    <citation type="journal article" date="2018" name="MBio">
        <title>Comparative Genomics Reveals the Core Gene Toolbox for the Fungus-Insect Symbiosis.</title>
        <authorList>
            <person name="Wang Y."/>
            <person name="Stata M."/>
            <person name="Wang W."/>
            <person name="Stajich J.E."/>
            <person name="White M.M."/>
            <person name="Moncalvo J.M."/>
        </authorList>
    </citation>
    <scope>NUCLEOTIDE SEQUENCE [LARGE SCALE GENOMIC DNA]</scope>
    <source>
        <strain evidence="1 2">SC-DP-2</strain>
    </source>
</reference>
<dbReference type="EMBL" id="MBFS01000986">
    <property type="protein sequence ID" value="PVV01563.1"/>
    <property type="molecule type" value="Genomic_DNA"/>
</dbReference>
<evidence type="ECO:0000313" key="2">
    <source>
        <dbReference type="Proteomes" id="UP000245609"/>
    </source>
</evidence>